<keyword evidence="5 11" id="KW-0418">Kinase</keyword>
<accession>A0ABM9I665</accession>
<dbReference type="InterPro" id="IPR004358">
    <property type="entry name" value="Sig_transdc_His_kin-like_C"/>
</dbReference>
<dbReference type="Pfam" id="PF00512">
    <property type="entry name" value="HisKA"/>
    <property type="match status" value="1"/>
</dbReference>
<dbReference type="SMART" id="SM00388">
    <property type="entry name" value="HisKA"/>
    <property type="match status" value="1"/>
</dbReference>
<dbReference type="SMART" id="SM00448">
    <property type="entry name" value="REC"/>
    <property type="match status" value="1"/>
</dbReference>
<dbReference type="InterPro" id="IPR036097">
    <property type="entry name" value="HisK_dim/P_sf"/>
</dbReference>
<dbReference type="EC" id="2.7.13.3" evidence="2"/>
<keyword evidence="12" id="KW-1185">Reference proteome</keyword>
<dbReference type="EMBL" id="OX458333">
    <property type="protein sequence ID" value="CAI8917930.1"/>
    <property type="molecule type" value="Genomic_DNA"/>
</dbReference>
<dbReference type="InterPro" id="IPR001789">
    <property type="entry name" value="Sig_transdc_resp-reg_receiver"/>
</dbReference>
<name>A0ABM9I665_9GAMM</name>
<dbReference type="Pfam" id="PF02518">
    <property type="entry name" value="HATPase_c"/>
    <property type="match status" value="1"/>
</dbReference>
<dbReference type="SMART" id="SM00387">
    <property type="entry name" value="HATPase_c"/>
    <property type="match status" value="1"/>
</dbReference>
<feature type="modified residue" description="4-aspartylphosphate" evidence="6">
    <location>
        <position position="539"/>
    </location>
</feature>
<dbReference type="InterPro" id="IPR011006">
    <property type="entry name" value="CheY-like_superfamily"/>
</dbReference>
<sequence length="607" mass="68301">MSKKTEKSTLKETDECEAQSKLETLADVGESSGQPEHASSRDLDARVLELETENRKLRETLEAMHESRDRYVNLFDFAPAGYLTMDERGIIREINLTAAGMLARQRPSLIGLPFVRFVAKADQKTFLKHLSQSRNERRSLTMELRLVGKGGWHLPVEMHTSSARDDRHCLFYRAVLTDTSERLLVRTALDQSRRQLEQKASERTAALLENRLLEAEVAERKRLEAELRQRMQELADADRHKDEFMAMLAHELRNPLAAIVNATELMRRKPEGHADLHDWACRVIKDQTAHLARLLDDLLDVARVTQGKIVLENKTLDLRSVVSQAIETNRAMIDDRRHHLKVRVPPEPVWVYGDGTRCVQIIGNLIHNAAKFTDVEGQIEVVVEIERDEAIVRVRDNGTGISPDLLPRIFEPFTQEDRSLARSRGGLGIGLSLVKKLVELHNGKVEVFSEGPDRGSEFVIRLPTATAPSSALEQRETNSGSPAGDHAGQYVLVVDDNASSADSLSTLLQAYGYRVQVVYDGKVALDLIKERVPDVVLLDIGMPQMDGYEVALRMRDDPRLARTRLIAVSGYGQEEDRQRSRKAGFDHHLVKPVDIDILLDLLGSPSS</sequence>
<dbReference type="Gene3D" id="3.40.50.2300">
    <property type="match status" value="1"/>
</dbReference>
<dbReference type="CDD" id="cd00130">
    <property type="entry name" value="PAS"/>
    <property type="match status" value="1"/>
</dbReference>
<evidence type="ECO:0000259" key="10">
    <source>
        <dbReference type="PROSITE" id="PS50110"/>
    </source>
</evidence>
<comment type="catalytic activity">
    <reaction evidence="1">
        <text>ATP + protein L-histidine = ADP + protein N-phospho-L-histidine.</text>
        <dbReference type="EC" id="2.7.13.3"/>
    </reaction>
</comment>
<protein>
    <recommendedName>
        <fullName evidence="2">histidine kinase</fullName>
        <ecNumber evidence="2">2.7.13.3</ecNumber>
    </recommendedName>
</protein>
<evidence type="ECO:0000313" key="11">
    <source>
        <dbReference type="EMBL" id="CAI8917930.1"/>
    </source>
</evidence>
<dbReference type="GO" id="GO:0004673">
    <property type="term" value="F:protein histidine kinase activity"/>
    <property type="evidence" value="ECO:0007669"/>
    <property type="project" value="UniProtKB-EC"/>
</dbReference>
<dbReference type="Pfam" id="PF00072">
    <property type="entry name" value="Response_reg"/>
    <property type="match status" value="1"/>
</dbReference>
<feature type="compositionally biased region" description="Basic and acidic residues" evidence="8">
    <location>
        <begin position="1"/>
        <end position="13"/>
    </location>
</feature>
<dbReference type="CDD" id="cd00082">
    <property type="entry name" value="HisKA"/>
    <property type="match status" value="1"/>
</dbReference>
<evidence type="ECO:0000256" key="7">
    <source>
        <dbReference type="SAM" id="Coils"/>
    </source>
</evidence>
<dbReference type="PANTHER" id="PTHR43047">
    <property type="entry name" value="TWO-COMPONENT HISTIDINE PROTEIN KINASE"/>
    <property type="match status" value="1"/>
</dbReference>
<evidence type="ECO:0000256" key="1">
    <source>
        <dbReference type="ARBA" id="ARBA00000085"/>
    </source>
</evidence>
<dbReference type="PANTHER" id="PTHR43047:SF72">
    <property type="entry name" value="OSMOSENSING HISTIDINE PROTEIN KINASE SLN1"/>
    <property type="match status" value="1"/>
</dbReference>
<dbReference type="SUPFAM" id="SSF55785">
    <property type="entry name" value="PYP-like sensor domain (PAS domain)"/>
    <property type="match status" value="1"/>
</dbReference>
<dbReference type="SUPFAM" id="SSF52172">
    <property type="entry name" value="CheY-like"/>
    <property type="match status" value="1"/>
</dbReference>
<dbReference type="RefSeq" id="WP_051331449.1">
    <property type="nucleotide sequence ID" value="NZ_OX458333.1"/>
</dbReference>
<evidence type="ECO:0000256" key="4">
    <source>
        <dbReference type="ARBA" id="ARBA00022679"/>
    </source>
</evidence>
<evidence type="ECO:0000256" key="3">
    <source>
        <dbReference type="ARBA" id="ARBA00022553"/>
    </source>
</evidence>
<dbReference type="PROSITE" id="PS50110">
    <property type="entry name" value="RESPONSE_REGULATORY"/>
    <property type="match status" value="1"/>
</dbReference>
<dbReference type="Pfam" id="PF13426">
    <property type="entry name" value="PAS_9"/>
    <property type="match status" value="1"/>
</dbReference>
<dbReference type="Gene3D" id="3.30.450.20">
    <property type="entry name" value="PAS domain"/>
    <property type="match status" value="1"/>
</dbReference>
<reference evidence="11 12" key="1">
    <citation type="submission" date="2023-03" db="EMBL/GenBank/DDBJ databases">
        <authorList>
            <person name="Pearce D."/>
        </authorList>
    </citation>
    <scope>NUCLEOTIDE SEQUENCE [LARGE SCALE GENOMIC DNA]</scope>
    <source>
        <strain evidence="11">Msz</strain>
    </source>
</reference>
<evidence type="ECO:0000256" key="2">
    <source>
        <dbReference type="ARBA" id="ARBA00012438"/>
    </source>
</evidence>
<keyword evidence="4 11" id="KW-0808">Transferase</keyword>
<dbReference type="InterPro" id="IPR003661">
    <property type="entry name" value="HisK_dim/P_dom"/>
</dbReference>
<evidence type="ECO:0000259" key="9">
    <source>
        <dbReference type="PROSITE" id="PS50109"/>
    </source>
</evidence>
<proteinExistence type="predicted"/>
<dbReference type="CDD" id="cd17580">
    <property type="entry name" value="REC_2_DhkD-like"/>
    <property type="match status" value="1"/>
</dbReference>
<keyword evidence="3 6" id="KW-0597">Phosphoprotein</keyword>
<organism evidence="11 12">
    <name type="scientific">Methylocaldum szegediense</name>
    <dbReference type="NCBI Taxonomy" id="73780"/>
    <lineage>
        <taxon>Bacteria</taxon>
        <taxon>Pseudomonadati</taxon>
        <taxon>Pseudomonadota</taxon>
        <taxon>Gammaproteobacteria</taxon>
        <taxon>Methylococcales</taxon>
        <taxon>Methylococcaceae</taxon>
        <taxon>Methylocaldum</taxon>
    </lineage>
</organism>
<dbReference type="Proteomes" id="UP001162030">
    <property type="component" value="Chromosome"/>
</dbReference>
<feature type="domain" description="Histidine kinase" evidence="9">
    <location>
        <begin position="247"/>
        <end position="466"/>
    </location>
</feature>
<dbReference type="InterPro" id="IPR005467">
    <property type="entry name" value="His_kinase_dom"/>
</dbReference>
<dbReference type="InterPro" id="IPR003594">
    <property type="entry name" value="HATPase_dom"/>
</dbReference>
<dbReference type="PROSITE" id="PS50109">
    <property type="entry name" value="HIS_KIN"/>
    <property type="match status" value="1"/>
</dbReference>
<evidence type="ECO:0000256" key="8">
    <source>
        <dbReference type="SAM" id="MobiDB-lite"/>
    </source>
</evidence>
<dbReference type="Gene3D" id="1.10.287.130">
    <property type="match status" value="1"/>
</dbReference>
<gene>
    <name evidence="11" type="ORF">MSZNOR_3782</name>
</gene>
<feature type="region of interest" description="Disordered" evidence="8">
    <location>
        <begin position="1"/>
        <end position="45"/>
    </location>
</feature>
<dbReference type="NCBIfam" id="TIGR00229">
    <property type="entry name" value="sensory_box"/>
    <property type="match status" value="1"/>
</dbReference>
<dbReference type="InterPro" id="IPR000014">
    <property type="entry name" value="PAS"/>
</dbReference>
<dbReference type="SUPFAM" id="SSF55874">
    <property type="entry name" value="ATPase domain of HSP90 chaperone/DNA topoisomerase II/histidine kinase"/>
    <property type="match status" value="1"/>
</dbReference>
<evidence type="ECO:0000256" key="5">
    <source>
        <dbReference type="ARBA" id="ARBA00022777"/>
    </source>
</evidence>
<dbReference type="InterPro" id="IPR035965">
    <property type="entry name" value="PAS-like_dom_sf"/>
</dbReference>
<evidence type="ECO:0000313" key="12">
    <source>
        <dbReference type="Proteomes" id="UP001162030"/>
    </source>
</evidence>
<keyword evidence="7" id="KW-0175">Coiled coil</keyword>
<dbReference type="SUPFAM" id="SSF47384">
    <property type="entry name" value="Homodimeric domain of signal transducing histidine kinase"/>
    <property type="match status" value="1"/>
</dbReference>
<evidence type="ECO:0000256" key="6">
    <source>
        <dbReference type="PROSITE-ProRule" id="PRU00169"/>
    </source>
</evidence>
<dbReference type="Gene3D" id="3.30.565.10">
    <property type="entry name" value="Histidine kinase-like ATPase, C-terminal domain"/>
    <property type="match status" value="1"/>
</dbReference>
<feature type="coiled-coil region" evidence="7">
    <location>
        <begin position="210"/>
        <end position="240"/>
    </location>
</feature>
<dbReference type="PRINTS" id="PR00344">
    <property type="entry name" value="BCTRLSENSOR"/>
</dbReference>
<dbReference type="InterPro" id="IPR036890">
    <property type="entry name" value="HATPase_C_sf"/>
</dbReference>
<feature type="domain" description="Response regulatory" evidence="10">
    <location>
        <begin position="490"/>
        <end position="606"/>
    </location>
</feature>